<feature type="transmembrane region" description="Helical" evidence="1">
    <location>
        <begin position="21"/>
        <end position="42"/>
    </location>
</feature>
<dbReference type="InterPro" id="IPR002035">
    <property type="entry name" value="VWF_A"/>
</dbReference>
<feature type="domain" description="VWFA" evidence="2">
    <location>
        <begin position="247"/>
        <end position="410"/>
    </location>
</feature>
<keyword evidence="4" id="KW-1185">Reference proteome</keyword>
<organism evidence="3 4">
    <name type="scientific">Metabacillus malikii</name>
    <dbReference type="NCBI Taxonomy" id="1504265"/>
    <lineage>
        <taxon>Bacteria</taxon>
        <taxon>Bacillati</taxon>
        <taxon>Bacillota</taxon>
        <taxon>Bacilli</taxon>
        <taxon>Bacillales</taxon>
        <taxon>Bacillaceae</taxon>
        <taxon>Metabacillus</taxon>
    </lineage>
</organism>
<name>A0ABT9ZFT8_9BACI</name>
<keyword evidence="1" id="KW-0472">Membrane</keyword>
<keyword evidence="1" id="KW-0812">Transmembrane</keyword>
<evidence type="ECO:0000259" key="2">
    <source>
        <dbReference type="SMART" id="SM00327"/>
    </source>
</evidence>
<evidence type="ECO:0000313" key="3">
    <source>
        <dbReference type="EMBL" id="MDQ0231147.1"/>
    </source>
</evidence>
<dbReference type="Proteomes" id="UP001234495">
    <property type="component" value="Unassembled WGS sequence"/>
</dbReference>
<dbReference type="InterPro" id="IPR036465">
    <property type="entry name" value="vWFA_dom_sf"/>
</dbReference>
<dbReference type="InterPro" id="IPR002881">
    <property type="entry name" value="DUF58"/>
</dbReference>
<feature type="transmembrane region" description="Helical" evidence="1">
    <location>
        <begin position="48"/>
        <end position="66"/>
    </location>
</feature>
<protein>
    <submittedName>
        <fullName evidence="3">Uncharacterized protein (DUF58 family)</fullName>
    </submittedName>
</protein>
<evidence type="ECO:0000256" key="1">
    <source>
        <dbReference type="SAM" id="Phobius"/>
    </source>
</evidence>
<sequence length="453" mass="52166">MTKSLTSLWGRFLFQDRGVLPTFRFVYVYIALSALLLVTTLWDASWTFVVIINTLFILLSFFDLFFSPHKQELAFSRNLVHELERGKTYQVDIAIENRSKYPICFRFKDGIPQSFTREELPFKGKIGAQTAVVASYNTKATVRGKYKIEKLYFRYTSLLGLWEKQVTLKIEDEMKVIPDLTETKQYLEDAQKFLLHEGVNIRKHHSGSGEFSKIRSFVVGDDPRKINWRQTAKLQEVMTNEYEPEHGKNVTILIDCGRMMGAELTKTNRMEKAVEAALTVTAAALQKGDYVAVIAFSKDIKVYVPPGKGMAHLQTILQAIYHIEVDAAESNYAAVFTYLQSIQKKRSFIILFSDVRTFLYEENALIYLKRIRQRHYFLVLGIEDEMIKGKVKLDPTNVELAMMKSVAQQQVLIKKREKAKWEKQGLQMIEAQEDKLATAAVTAYIDLMNRGLL</sequence>
<dbReference type="EMBL" id="JAUSUD010000010">
    <property type="protein sequence ID" value="MDQ0231147.1"/>
    <property type="molecule type" value="Genomic_DNA"/>
</dbReference>
<accession>A0ABT9ZFT8</accession>
<evidence type="ECO:0000313" key="4">
    <source>
        <dbReference type="Proteomes" id="UP001234495"/>
    </source>
</evidence>
<proteinExistence type="predicted"/>
<dbReference type="SMART" id="SM00327">
    <property type="entry name" value="VWA"/>
    <property type="match status" value="1"/>
</dbReference>
<dbReference type="Gene3D" id="3.40.50.410">
    <property type="entry name" value="von Willebrand factor, type A domain"/>
    <property type="match status" value="1"/>
</dbReference>
<dbReference type="PANTHER" id="PTHR33608:SF3">
    <property type="entry name" value="SLR2013 PROTEIN"/>
    <property type="match status" value="1"/>
</dbReference>
<dbReference type="RefSeq" id="WP_307341586.1">
    <property type="nucleotide sequence ID" value="NZ_JAUSUD010000010.1"/>
</dbReference>
<gene>
    <name evidence="3" type="ORF">J2S19_002409</name>
</gene>
<dbReference type="Pfam" id="PF01882">
    <property type="entry name" value="DUF58"/>
    <property type="match status" value="1"/>
</dbReference>
<dbReference type="PANTHER" id="PTHR33608">
    <property type="entry name" value="BLL2464 PROTEIN"/>
    <property type="match status" value="1"/>
</dbReference>
<dbReference type="SUPFAM" id="SSF53300">
    <property type="entry name" value="vWA-like"/>
    <property type="match status" value="1"/>
</dbReference>
<comment type="caution">
    <text evidence="3">The sequence shown here is derived from an EMBL/GenBank/DDBJ whole genome shotgun (WGS) entry which is preliminary data.</text>
</comment>
<reference evidence="3 4" key="1">
    <citation type="submission" date="2023-07" db="EMBL/GenBank/DDBJ databases">
        <title>Genomic Encyclopedia of Type Strains, Phase IV (KMG-IV): sequencing the most valuable type-strain genomes for metagenomic binning, comparative biology and taxonomic classification.</title>
        <authorList>
            <person name="Goeker M."/>
        </authorList>
    </citation>
    <scope>NUCLEOTIDE SEQUENCE [LARGE SCALE GENOMIC DNA]</scope>
    <source>
        <strain evidence="3 4">DSM 29005</strain>
    </source>
</reference>
<keyword evidence="1" id="KW-1133">Transmembrane helix</keyword>